<dbReference type="Gene3D" id="4.10.280.10">
    <property type="entry name" value="Helix-loop-helix DNA-binding domain"/>
    <property type="match status" value="1"/>
</dbReference>
<dbReference type="GO" id="GO:0003677">
    <property type="term" value="F:DNA binding"/>
    <property type="evidence" value="ECO:0007669"/>
    <property type="project" value="UniProtKB-KW"/>
</dbReference>
<keyword evidence="2" id="KW-0805">Transcription regulation</keyword>
<evidence type="ECO:0000256" key="1">
    <source>
        <dbReference type="ARBA" id="ARBA00004123"/>
    </source>
</evidence>
<dbReference type="EMBL" id="GANO01004319">
    <property type="protein sequence ID" value="JAB55552.1"/>
    <property type="molecule type" value="mRNA"/>
</dbReference>
<feature type="compositionally biased region" description="Basic and acidic residues" evidence="6">
    <location>
        <begin position="375"/>
        <end position="387"/>
    </location>
</feature>
<dbReference type="InterPro" id="IPR036638">
    <property type="entry name" value="HLH_DNA-bd_sf"/>
</dbReference>
<feature type="domain" description="Orange" evidence="8">
    <location>
        <begin position="114"/>
        <end position="145"/>
    </location>
</feature>
<dbReference type="InterPro" id="IPR011598">
    <property type="entry name" value="bHLH_dom"/>
</dbReference>
<reference evidence="9" key="1">
    <citation type="journal article" date="2014" name="Insect Biochem. Mol. Biol.">
        <title>An insight into the sialome of the frog biting fly, Corethrella appendiculata.</title>
        <authorList>
            <person name="Ribeiro J.M.C."/>
            <person name="Chagas A.C."/>
            <person name="Pham V.M."/>
            <person name="Lounibos L.P."/>
            <person name="Calvo E."/>
        </authorList>
    </citation>
    <scope>NUCLEOTIDE SEQUENCE</scope>
    <source>
        <tissue evidence="9">Salivary glands</tissue>
    </source>
</reference>
<dbReference type="AlphaFoldDB" id="U5EQE5"/>
<keyword evidence="5" id="KW-0539">Nucleus</keyword>
<evidence type="ECO:0000256" key="3">
    <source>
        <dbReference type="ARBA" id="ARBA00023125"/>
    </source>
</evidence>
<dbReference type="InterPro" id="IPR003650">
    <property type="entry name" value="Orange_dom"/>
</dbReference>
<evidence type="ECO:0000256" key="5">
    <source>
        <dbReference type="ARBA" id="ARBA00023242"/>
    </source>
</evidence>
<keyword evidence="3" id="KW-0238">DNA-binding</keyword>
<organism evidence="9">
    <name type="scientific">Corethrella appendiculata</name>
    <dbReference type="NCBI Taxonomy" id="1370023"/>
    <lineage>
        <taxon>Eukaryota</taxon>
        <taxon>Metazoa</taxon>
        <taxon>Ecdysozoa</taxon>
        <taxon>Arthropoda</taxon>
        <taxon>Hexapoda</taxon>
        <taxon>Insecta</taxon>
        <taxon>Pterygota</taxon>
        <taxon>Neoptera</taxon>
        <taxon>Endopterygota</taxon>
        <taxon>Diptera</taxon>
        <taxon>Nematocera</taxon>
        <taxon>Culicoidea</taxon>
        <taxon>Chaoboridae</taxon>
        <taxon>Corethrella</taxon>
    </lineage>
</organism>
<dbReference type="SMART" id="SM00353">
    <property type="entry name" value="HLH"/>
    <property type="match status" value="1"/>
</dbReference>
<name>U5EQE5_9DIPT</name>
<dbReference type="SUPFAM" id="SSF47459">
    <property type="entry name" value="HLH, helix-loop-helix DNA-binding domain"/>
    <property type="match status" value="1"/>
</dbReference>
<feature type="compositionally biased region" description="Polar residues" evidence="6">
    <location>
        <begin position="221"/>
        <end position="262"/>
    </location>
</feature>
<evidence type="ECO:0000313" key="9">
    <source>
        <dbReference type="EMBL" id="JAB55552.1"/>
    </source>
</evidence>
<dbReference type="GO" id="GO:0006355">
    <property type="term" value="P:regulation of DNA-templated transcription"/>
    <property type="evidence" value="ECO:0007669"/>
    <property type="project" value="InterPro"/>
</dbReference>
<dbReference type="InterPro" id="IPR050370">
    <property type="entry name" value="HES_HEY"/>
</dbReference>
<dbReference type="SUPFAM" id="SSF158457">
    <property type="entry name" value="Orange domain-like"/>
    <property type="match status" value="1"/>
</dbReference>
<feature type="region of interest" description="Disordered" evidence="6">
    <location>
        <begin position="191"/>
        <end position="286"/>
    </location>
</feature>
<dbReference type="FunFam" id="4.10.280.10:FF:000079">
    <property type="entry name" value="CLUMA_CG001539, isoform A"/>
    <property type="match status" value="1"/>
</dbReference>
<protein>
    <submittedName>
        <fullName evidence="9">Putative transcriptional repressors of the hairy/espl family</fullName>
    </submittedName>
</protein>
<keyword evidence="4" id="KW-0804">Transcription</keyword>
<feature type="compositionally biased region" description="Basic and acidic residues" evidence="6">
    <location>
        <begin position="200"/>
        <end position="212"/>
    </location>
</feature>
<feature type="region of interest" description="Disordered" evidence="6">
    <location>
        <begin position="20"/>
        <end position="45"/>
    </location>
</feature>
<feature type="region of interest" description="Disordered" evidence="6">
    <location>
        <begin position="348"/>
        <end position="426"/>
    </location>
</feature>
<evidence type="ECO:0000256" key="6">
    <source>
        <dbReference type="SAM" id="MobiDB-lite"/>
    </source>
</evidence>
<accession>U5EQE5</accession>
<evidence type="ECO:0000256" key="2">
    <source>
        <dbReference type="ARBA" id="ARBA00023015"/>
    </source>
</evidence>
<feature type="compositionally biased region" description="Low complexity" evidence="6">
    <location>
        <begin position="348"/>
        <end position="371"/>
    </location>
</feature>
<dbReference type="PROSITE" id="PS51054">
    <property type="entry name" value="ORANGE"/>
    <property type="match status" value="1"/>
</dbReference>
<sequence length="560" mass="63563">EASVTGYTFCNEPGLNFSTTNTTYSEDDGDFTTGSRRGKTSRQDPLSHRIIEKRRRDRMNSCLADLSRLIPQQYMRKGRGRVEKTEIIEMAIRHLKNLQSQECLNREASCTEQYRLGYQDCLTEAAKFMLRERGEEMCYRMVAHLKEHCNDIMKGEFLKAKCNPELINGQQTIHTTQLSQLREILTSDMDHHHHHNHHTNGSDEHHDVKDLSFRANPPQTPVITSSGTSSQQHIIDTSSNQSSHESYEQHLSSPKTRISTATSSEHGSSSSSKQQQQQLHQQQLLESQHESVLRTIRMRKFSETSPEHEHINNSYKFKNYIQKRFSQDNHLINGHHHHPMMIIDVENLSNSPNSHHQHNGNSNSSSSNNNSDEYPLDHHHISHKHQDNNNNTSTTSSKKRKNSQVDKQSSADDDLDGEIVDDKLTKSSIPEIKNEILTPPQQQQQSHPRFLINSTALIRSSASPTLANSATTTTSNTSSTPSFAIPIFACHTQGFYVPLNVDYDALLPYLSGYDLLSKTYLHMPPLHPVNINVNYTPTSILSNATTNKTSKIVEGMVNGW</sequence>
<dbReference type="GO" id="GO:0046983">
    <property type="term" value="F:protein dimerization activity"/>
    <property type="evidence" value="ECO:0007669"/>
    <property type="project" value="InterPro"/>
</dbReference>
<dbReference type="GO" id="GO:0005634">
    <property type="term" value="C:nucleus"/>
    <property type="evidence" value="ECO:0007669"/>
    <property type="project" value="UniProtKB-SubCell"/>
</dbReference>
<proteinExistence type="evidence at transcript level"/>
<evidence type="ECO:0000256" key="4">
    <source>
        <dbReference type="ARBA" id="ARBA00023163"/>
    </source>
</evidence>
<feature type="compositionally biased region" description="Low complexity" evidence="6">
    <location>
        <begin position="263"/>
        <end position="286"/>
    </location>
</feature>
<feature type="non-terminal residue" evidence="9">
    <location>
        <position position="1"/>
    </location>
</feature>
<feature type="domain" description="BHLH" evidence="7">
    <location>
        <begin position="43"/>
        <end position="98"/>
    </location>
</feature>
<evidence type="ECO:0000259" key="8">
    <source>
        <dbReference type="PROSITE" id="PS51054"/>
    </source>
</evidence>
<dbReference type="PROSITE" id="PS50888">
    <property type="entry name" value="BHLH"/>
    <property type="match status" value="1"/>
</dbReference>
<evidence type="ECO:0000259" key="7">
    <source>
        <dbReference type="PROSITE" id="PS50888"/>
    </source>
</evidence>
<dbReference type="PANTHER" id="PTHR10985">
    <property type="entry name" value="BASIC HELIX-LOOP-HELIX TRANSCRIPTION FACTOR, HES-RELATED"/>
    <property type="match status" value="1"/>
</dbReference>
<dbReference type="Pfam" id="PF00010">
    <property type="entry name" value="HLH"/>
    <property type="match status" value="1"/>
</dbReference>
<comment type="subcellular location">
    <subcellularLocation>
        <location evidence="1">Nucleus</location>
    </subcellularLocation>
</comment>